<accession>A0A3N4HA59</accession>
<proteinExistence type="predicted"/>
<sequence length="254" mass="29261">MPPYVSPVDQNASADISEPEFNPPSPPHQSATSHHPSTRVDPFEQPDEFDAPVCMRGGPWNMKYEDDPSTLIIFVDNSGREYMNIFEVQPASLYPDVIKKISPELELALHTWAALEKCNGSLYPSVSDEDFDWDSPATTIRSEEEKKRIVRWMLDGLVLIRTVHRILREGLAGMKKEGIERLRISWFPPAFNDPEEDGGWDKEFWFPRKGPWLGLVEMVESDEVQLWDTRVYRLLGQHYPEVVDGYKIEDVLRS</sequence>
<reference evidence="2 3" key="1">
    <citation type="journal article" date="2018" name="Nat. Ecol. Evol.">
        <title>Pezizomycetes genomes reveal the molecular basis of ectomycorrhizal truffle lifestyle.</title>
        <authorList>
            <person name="Murat C."/>
            <person name="Payen T."/>
            <person name="Noel B."/>
            <person name="Kuo A."/>
            <person name="Morin E."/>
            <person name="Chen J."/>
            <person name="Kohler A."/>
            <person name="Krizsan K."/>
            <person name="Balestrini R."/>
            <person name="Da Silva C."/>
            <person name="Montanini B."/>
            <person name="Hainaut M."/>
            <person name="Levati E."/>
            <person name="Barry K.W."/>
            <person name="Belfiori B."/>
            <person name="Cichocki N."/>
            <person name="Clum A."/>
            <person name="Dockter R.B."/>
            <person name="Fauchery L."/>
            <person name="Guy J."/>
            <person name="Iotti M."/>
            <person name="Le Tacon F."/>
            <person name="Lindquist E.A."/>
            <person name="Lipzen A."/>
            <person name="Malagnac F."/>
            <person name="Mello A."/>
            <person name="Molinier V."/>
            <person name="Miyauchi S."/>
            <person name="Poulain J."/>
            <person name="Riccioni C."/>
            <person name="Rubini A."/>
            <person name="Sitrit Y."/>
            <person name="Splivallo R."/>
            <person name="Traeger S."/>
            <person name="Wang M."/>
            <person name="Zifcakova L."/>
            <person name="Wipf D."/>
            <person name="Zambonelli A."/>
            <person name="Paolocci F."/>
            <person name="Nowrousian M."/>
            <person name="Ottonello S."/>
            <person name="Baldrian P."/>
            <person name="Spatafora J.W."/>
            <person name="Henrissat B."/>
            <person name="Nagy L.G."/>
            <person name="Aury J.M."/>
            <person name="Wincker P."/>
            <person name="Grigoriev I.V."/>
            <person name="Bonfante P."/>
            <person name="Martin F.M."/>
        </authorList>
    </citation>
    <scope>NUCLEOTIDE SEQUENCE [LARGE SCALE GENOMIC DNA]</scope>
    <source>
        <strain evidence="2 3">RN42</strain>
    </source>
</reference>
<dbReference type="AlphaFoldDB" id="A0A3N4HA59"/>
<gene>
    <name evidence="2" type="ORF">BJ508DRAFT_335997</name>
</gene>
<keyword evidence="3" id="KW-1185">Reference proteome</keyword>
<dbReference type="EMBL" id="ML119926">
    <property type="protein sequence ID" value="RPA71465.1"/>
    <property type="molecule type" value="Genomic_DNA"/>
</dbReference>
<organism evidence="2 3">
    <name type="scientific">Ascobolus immersus RN42</name>
    <dbReference type="NCBI Taxonomy" id="1160509"/>
    <lineage>
        <taxon>Eukaryota</taxon>
        <taxon>Fungi</taxon>
        <taxon>Dikarya</taxon>
        <taxon>Ascomycota</taxon>
        <taxon>Pezizomycotina</taxon>
        <taxon>Pezizomycetes</taxon>
        <taxon>Pezizales</taxon>
        <taxon>Ascobolaceae</taxon>
        <taxon>Ascobolus</taxon>
    </lineage>
</organism>
<evidence type="ECO:0000313" key="3">
    <source>
        <dbReference type="Proteomes" id="UP000275078"/>
    </source>
</evidence>
<evidence type="ECO:0000256" key="1">
    <source>
        <dbReference type="SAM" id="MobiDB-lite"/>
    </source>
</evidence>
<name>A0A3N4HA59_ASCIM</name>
<evidence type="ECO:0000313" key="2">
    <source>
        <dbReference type="EMBL" id="RPA71465.1"/>
    </source>
</evidence>
<protein>
    <submittedName>
        <fullName evidence="2">Uncharacterized protein</fullName>
    </submittedName>
</protein>
<dbReference type="Proteomes" id="UP000275078">
    <property type="component" value="Unassembled WGS sequence"/>
</dbReference>
<feature type="region of interest" description="Disordered" evidence="1">
    <location>
        <begin position="1"/>
        <end position="54"/>
    </location>
</feature>